<dbReference type="InterPro" id="IPR038332">
    <property type="entry name" value="PPE_sf"/>
</dbReference>
<feature type="compositionally biased region" description="Pro residues" evidence="2">
    <location>
        <begin position="286"/>
        <end position="310"/>
    </location>
</feature>
<evidence type="ECO:0000313" key="4">
    <source>
        <dbReference type="EMBL" id="GDY32823.1"/>
    </source>
</evidence>
<evidence type="ECO:0000259" key="3">
    <source>
        <dbReference type="Pfam" id="PF00823"/>
    </source>
</evidence>
<feature type="compositionally biased region" description="Gly residues" evidence="2">
    <location>
        <begin position="251"/>
        <end position="261"/>
    </location>
</feature>
<feature type="compositionally biased region" description="Gly residues" evidence="2">
    <location>
        <begin position="327"/>
        <end position="353"/>
    </location>
</feature>
<dbReference type="Proteomes" id="UP000298860">
    <property type="component" value="Unassembled WGS sequence"/>
</dbReference>
<feature type="compositionally biased region" description="Pro residues" evidence="2">
    <location>
        <begin position="221"/>
        <end position="239"/>
    </location>
</feature>
<feature type="compositionally biased region" description="Basic and acidic residues" evidence="2">
    <location>
        <begin position="424"/>
        <end position="433"/>
    </location>
</feature>
<protein>
    <recommendedName>
        <fullName evidence="3">PPE domain-containing protein</fullName>
    </recommendedName>
</protein>
<dbReference type="InterPro" id="IPR000030">
    <property type="entry name" value="PPE_dom"/>
</dbReference>
<reference evidence="5" key="1">
    <citation type="submission" date="2019-04" db="EMBL/GenBank/DDBJ databases">
        <title>Draft genome sequence of Pseudonocardiaceae bacterium SL3-2-4.</title>
        <authorList>
            <person name="Ningsih F."/>
            <person name="Yokota A."/>
            <person name="Sakai Y."/>
            <person name="Nanatani K."/>
            <person name="Yabe S."/>
            <person name="Oetari A."/>
            <person name="Sjamsuridzal W."/>
        </authorList>
    </citation>
    <scope>NUCLEOTIDE SEQUENCE [LARGE SCALE GENOMIC DNA]</scope>
    <source>
        <strain evidence="5">SL3-2-4</strain>
    </source>
</reference>
<feature type="compositionally biased region" description="Gly residues" evidence="2">
    <location>
        <begin position="378"/>
        <end position="388"/>
    </location>
</feature>
<dbReference type="EMBL" id="BJFL01000029">
    <property type="protein sequence ID" value="GDY32823.1"/>
    <property type="molecule type" value="Genomic_DNA"/>
</dbReference>
<feature type="domain" description="PPE" evidence="3">
    <location>
        <begin position="82"/>
        <end position="190"/>
    </location>
</feature>
<keyword evidence="5" id="KW-1185">Reference proteome</keyword>
<comment type="similarity">
    <text evidence="1">Belongs to the mycobacterial PPE family.</text>
</comment>
<name>A0A4D4JG27_9PSEU</name>
<feature type="compositionally biased region" description="Polar residues" evidence="2">
    <location>
        <begin position="186"/>
        <end position="205"/>
    </location>
</feature>
<evidence type="ECO:0000256" key="1">
    <source>
        <dbReference type="ARBA" id="ARBA00010652"/>
    </source>
</evidence>
<dbReference type="Gene3D" id="1.20.1260.20">
    <property type="entry name" value="PPE superfamily"/>
    <property type="match status" value="1"/>
</dbReference>
<evidence type="ECO:0000256" key="2">
    <source>
        <dbReference type="SAM" id="MobiDB-lite"/>
    </source>
</evidence>
<evidence type="ECO:0000313" key="5">
    <source>
        <dbReference type="Proteomes" id="UP000298860"/>
    </source>
</evidence>
<feature type="region of interest" description="Disordered" evidence="2">
    <location>
        <begin position="183"/>
        <end position="460"/>
    </location>
</feature>
<feature type="compositionally biased region" description="Gly residues" evidence="2">
    <location>
        <begin position="407"/>
        <end position="423"/>
    </location>
</feature>
<accession>A0A4D4JG27</accession>
<comment type="caution">
    <text evidence="4">The sequence shown here is derived from an EMBL/GenBank/DDBJ whole genome shotgun (WGS) entry which is preliminary data.</text>
</comment>
<gene>
    <name evidence="4" type="ORF">GTS_44560</name>
</gene>
<dbReference type="Pfam" id="PF00823">
    <property type="entry name" value="PPE"/>
    <property type="match status" value="1"/>
</dbReference>
<feature type="compositionally biased region" description="Low complexity" evidence="2">
    <location>
        <begin position="389"/>
        <end position="406"/>
    </location>
</feature>
<dbReference type="OrthoDB" id="3681508at2"/>
<dbReference type="AlphaFoldDB" id="A0A4D4JG27"/>
<feature type="compositionally biased region" description="Low complexity" evidence="2">
    <location>
        <begin position="262"/>
        <end position="285"/>
    </location>
</feature>
<proteinExistence type="inferred from homology"/>
<organism evidence="4 5">
    <name type="scientific">Gandjariella thermophila</name>
    <dbReference type="NCBI Taxonomy" id="1931992"/>
    <lineage>
        <taxon>Bacteria</taxon>
        <taxon>Bacillati</taxon>
        <taxon>Actinomycetota</taxon>
        <taxon>Actinomycetes</taxon>
        <taxon>Pseudonocardiales</taxon>
        <taxon>Pseudonocardiaceae</taxon>
        <taxon>Gandjariella</taxon>
    </lineage>
</organism>
<sequence length="460" mass="46386">MGWINSMSDAAVRGVLDAEGDGLRGGVARMDPPALTETYHWQGFRHRQLYDMVHTDNDPGRAGEFGETSRQIGQVIGAHQQRLTSALAKAGVWQGAAADQATAALQPLANWSQTAAATSGFYANRVALQANAAQQARDAMPEPVDFDPKQVFLQSLHNDPFNVFKAGTDVYVKYKQQQQAEEQARQVMSTLESSSRSVDTSTPQWTVPPDATAGGPAQPGQQPPPGSPPPPGGQPPPGPGGWTPHQWGTIDGPGAGGGGTTTGPNPGGRTWTPPGPTTGTSVAAAGPPPGSWAPPVTSPSPTPGPEPIGQPPAGFGPWSPVSPVGGEEFGSGGRGTGTGFGPGGRGTGTGFGPNGRESGTSFGPRGSAGGVEARPGTQGPGSRTGVGSGALAAEEAAASRGAAGARGAAGGPGAMGGTGAGRGKGGEDKEHRRPAYLLETDDVFGDGRRVAPPVIGEEFE</sequence>
<dbReference type="SUPFAM" id="SSF140459">
    <property type="entry name" value="PE/PPE dimer-like"/>
    <property type="match status" value="1"/>
</dbReference>
<feature type="compositionally biased region" description="Low complexity" evidence="2">
    <location>
        <begin position="208"/>
        <end position="220"/>
    </location>
</feature>